<reference evidence="1" key="1">
    <citation type="submission" date="2023-02" db="EMBL/GenBank/DDBJ databases">
        <title>Genome of Flavobacteriaceae gen. nov. sp. strain F89.</title>
        <authorList>
            <person name="Wang Y."/>
        </authorList>
    </citation>
    <scope>NUCLEOTIDE SEQUENCE</scope>
    <source>
        <strain evidence="1">F89</strain>
    </source>
</reference>
<dbReference type="InterPro" id="IPR004027">
    <property type="entry name" value="SEC_C_motif"/>
</dbReference>
<evidence type="ECO:0000313" key="1">
    <source>
        <dbReference type="EMBL" id="MCG2462064.1"/>
    </source>
</evidence>
<comment type="caution">
    <text evidence="1">The sequence shown here is derived from an EMBL/GenBank/DDBJ whole genome shotgun (WGS) entry which is preliminary data.</text>
</comment>
<gene>
    <name evidence="1" type="ORF">K8352_14990</name>
</gene>
<dbReference type="AlphaFoldDB" id="A0AAE3EXD4"/>
<organism evidence="1 2">
    <name type="scientific">Cerina litoralis</name>
    <dbReference type="NCBI Taxonomy" id="2874477"/>
    <lineage>
        <taxon>Bacteria</taxon>
        <taxon>Pseudomonadati</taxon>
        <taxon>Bacteroidota</taxon>
        <taxon>Flavobacteriia</taxon>
        <taxon>Flavobacteriales</taxon>
        <taxon>Flavobacteriaceae</taxon>
        <taxon>Cerina</taxon>
    </lineage>
</organism>
<dbReference type="Pfam" id="PF02810">
    <property type="entry name" value="SEC-C"/>
    <property type="match status" value="1"/>
</dbReference>
<proteinExistence type="predicted"/>
<keyword evidence="2" id="KW-1185">Reference proteome</keyword>
<dbReference type="RefSeq" id="WP_317903206.1">
    <property type="nucleotide sequence ID" value="NZ_JAIRBC010000024.1"/>
</dbReference>
<dbReference type="Proteomes" id="UP001200642">
    <property type="component" value="Unassembled WGS sequence"/>
</dbReference>
<dbReference type="SUPFAM" id="SSF103642">
    <property type="entry name" value="Sec-C motif"/>
    <property type="match status" value="1"/>
</dbReference>
<dbReference type="EMBL" id="JAIRBC010000024">
    <property type="protein sequence ID" value="MCG2462064.1"/>
    <property type="molecule type" value="Genomic_DNA"/>
</dbReference>
<name>A0AAE3EXD4_9FLAO</name>
<protein>
    <submittedName>
        <fullName evidence="1">SEC-C domain-containing protein</fullName>
    </submittedName>
</protein>
<evidence type="ECO:0000313" key="2">
    <source>
        <dbReference type="Proteomes" id="UP001200642"/>
    </source>
</evidence>
<dbReference type="Gene3D" id="3.10.450.50">
    <property type="match status" value="1"/>
</dbReference>
<sequence>MKTGRNQKCPCGSGLKYKKCCLKKEIDDEPPFNVAEFQKLFQDEIRNKDYNKTDEFIKNNNYRETLKVIAYLQTLPQNHTKNVRLELLVHNILSSNDLPENDKWSLEEFGKLLTEEYPNHVFEDPAEGFFTENLIFVNGNNVVYSGIANDTCNVVQTLLNACLSPIFSKEFTRDVVNGSLFILDIHNTIAKELGHTHRMFEEIESNLIYLPSKHLIQENSSLFVYTQEEINEICKKLGIGNTSINQFVCQEPLHDYFDYENEESPLLAKPFLKIGELYYLILPTAELFCLNEFIISKAKEYQCLDKLLPIFAEQQSDVAFTLLHRCGWKRKEMHLGSITKNNSSYLVYTEMYQIDENKLALAIFINESESEKYSVKDIDNITKFSNELILDVKKTHPDYKIFLLLLFQKYRMLKKTIFGLGNNSKSDSALCMFMSSFQVLINLWDFDTLTLWKYAKQYEAVSKNDLFTNFNNHLSKMDWYMRYHHSFKHPDDTMPSSMIFDLSTEGSVKRKGLEKIDEIGIPIFFNETLGFLPCIKKDDNIPVYISYEFVHGHIRECLLSYTFPIWINAKKGIDKKANTYINAIFYWLNEIQPSLKNFMPEVNAPIRLIIELDKKIYELKSLSELKNERVKFSYSLDLKTATINFKIPFELIDSLSTANNEGERILVAFIIDVLSDFMNKAGKSQKISISARNKIINTHIPQGNKKMILMPTGGYRHGMLLANIDIEEPRFLQKAERSFILENQLKWYGKEVSEKTIELNKNNFLNELSFLHLERAICLIKEFNISDLLPYIIKKHESLIQNKFFRHVYYPARLLCYDKYVDVRKEFYDSEKEHIETSLIYRILIEFVIAENPTGNKSPNKEELDLILSYLSQVNNYALLSDEIRYGFQNPRIYILPSGRVGIEKESLDAFNDTLTSVMYGDDFDSHLENFEDNFYEREIIKTNIQEEKDLTETGKKDIEEIVIGFLKDWGISLFDVYNIGEFLCEYCLLKGTSFCKVSAEEFFSKTSKEFDKPTMKAFIKVMASKSRNGVLNFPTGERKEEYYPWRYNRKFSYLNRPLIELKEGQKVYYAWGARHMLNSVSNLLHSFYDATLKTENSQNIDNLIAKRLVQKGAEFNEEVHDWLKTNSNLEVVGKDKWIKPKGFFNADENYGDIDILGINHSKKIIYSIECKNTVQSKLPYEYHTEIMKYFGKEGDEEKGLIRKHIKRDKWLKLNNNQVRSKLKLTKKYSIESIIITSNFLPATIIKKPSLNTYSFRELQRDIIL</sequence>
<accession>A0AAE3EXD4</accession>